<dbReference type="EMBL" id="CAADRP010002152">
    <property type="protein sequence ID" value="VFU62464.1"/>
    <property type="molecule type" value="Genomic_DNA"/>
</dbReference>
<evidence type="ECO:0000313" key="1">
    <source>
        <dbReference type="EMBL" id="VFU62464.1"/>
    </source>
</evidence>
<protein>
    <submittedName>
        <fullName evidence="1">Uncharacterized protein</fullName>
    </submittedName>
</protein>
<sequence length="153" mass="16966">MNGWEIKENRENTSTRSEIVVGRDIEFLGNRESSTAKEIHNKSMNGVVFGDGQEFFTNVSITEAKDLKNDLRESYSGEMVEFDRGNGGSNVSNVRGSRARIIGHRSDEYVNRKGREGRWVSKSLPSSTIDIKWPIGGDGYRTMASSMAAPGLS</sequence>
<dbReference type="AlphaFoldDB" id="A0A6N2N8Y1"/>
<gene>
    <name evidence="1" type="ORF">SVIM_LOCUS472465</name>
</gene>
<accession>A0A6N2N8Y1</accession>
<name>A0A6N2N8Y1_SALVM</name>
<reference evidence="1" key="1">
    <citation type="submission" date="2019-03" db="EMBL/GenBank/DDBJ databases">
        <authorList>
            <person name="Mank J."/>
            <person name="Almeida P."/>
        </authorList>
    </citation>
    <scope>NUCLEOTIDE SEQUENCE</scope>
    <source>
        <strain evidence="1">78183</strain>
    </source>
</reference>
<proteinExistence type="predicted"/>
<organism evidence="1">
    <name type="scientific">Salix viminalis</name>
    <name type="common">Common osier</name>
    <name type="synonym">Basket willow</name>
    <dbReference type="NCBI Taxonomy" id="40686"/>
    <lineage>
        <taxon>Eukaryota</taxon>
        <taxon>Viridiplantae</taxon>
        <taxon>Streptophyta</taxon>
        <taxon>Embryophyta</taxon>
        <taxon>Tracheophyta</taxon>
        <taxon>Spermatophyta</taxon>
        <taxon>Magnoliopsida</taxon>
        <taxon>eudicotyledons</taxon>
        <taxon>Gunneridae</taxon>
        <taxon>Pentapetalae</taxon>
        <taxon>rosids</taxon>
        <taxon>fabids</taxon>
        <taxon>Malpighiales</taxon>
        <taxon>Salicaceae</taxon>
        <taxon>Saliceae</taxon>
        <taxon>Salix</taxon>
    </lineage>
</organism>